<keyword evidence="1" id="KW-1133">Transmembrane helix</keyword>
<dbReference type="Pfam" id="PF02325">
    <property type="entry name" value="CCB3_YggT"/>
    <property type="match status" value="1"/>
</dbReference>
<feature type="transmembrane region" description="Helical" evidence="1">
    <location>
        <begin position="6"/>
        <end position="25"/>
    </location>
</feature>
<evidence type="ECO:0000256" key="1">
    <source>
        <dbReference type="SAM" id="Phobius"/>
    </source>
</evidence>
<accession>A0A9X1U720</accession>
<comment type="caution">
    <text evidence="2">The sequence shown here is derived from an EMBL/GenBank/DDBJ whole genome shotgun (WGS) entry which is preliminary data.</text>
</comment>
<evidence type="ECO:0000313" key="3">
    <source>
        <dbReference type="Proteomes" id="UP001139336"/>
    </source>
</evidence>
<organism evidence="2 3">
    <name type="scientific">Corynebacterium uropygiale</name>
    <dbReference type="NCBI Taxonomy" id="1775911"/>
    <lineage>
        <taxon>Bacteria</taxon>
        <taxon>Bacillati</taxon>
        <taxon>Actinomycetota</taxon>
        <taxon>Actinomycetes</taxon>
        <taxon>Mycobacteriales</taxon>
        <taxon>Corynebacteriaceae</taxon>
        <taxon>Corynebacterium</taxon>
    </lineage>
</organism>
<evidence type="ECO:0000313" key="2">
    <source>
        <dbReference type="EMBL" id="MCF4006292.1"/>
    </source>
</evidence>
<keyword evidence="1" id="KW-0472">Membrane</keyword>
<dbReference type="GO" id="GO:0016020">
    <property type="term" value="C:membrane"/>
    <property type="evidence" value="ECO:0007669"/>
    <property type="project" value="InterPro"/>
</dbReference>
<dbReference type="InterPro" id="IPR003425">
    <property type="entry name" value="CCB3/YggT"/>
</dbReference>
<feature type="transmembrane region" description="Helical" evidence="1">
    <location>
        <begin position="72"/>
        <end position="96"/>
    </location>
</feature>
<dbReference type="Proteomes" id="UP001139336">
    <property type="component" value="Unassembled WGS sequence"/>
</dbReference>
<dbReference type="AlphaFoldDB" id="A0A9X1U720"/>
<gene>
    <name evidence="2" type="ORF">L1O03_03745</name>
</gene>
<sequence>MIYVGFILLILLRIFFYLLVGRILIEMILSFSRSPQPPRWFMVLAETVFFVPTDPPVKLLRKIIPPLRMGNIGLDVAVLALFFIIIFLQLLVQLVFMGANL</sequence>
<protein>
    <submittedName>
        <fullName evidence="2">YggT family protein</fullName>
    </submittedName>
</protein>
<name>A0A9X1U720_9CORY</name>
<dbReference type="RefSeq" id="WP_236118105.1">
    <property type="nucleotide sequence ID" value="NZ_JAKGSI010000002.1"/>
</dbReference>
<reference evidence="2" key="1">
    <citation type="submission" date="2022-01" db="EMBL/GenBank/DDBJ databases">
        <title>Corynebacterium sp. nov isolated from isolated from the feces of the greater white-fronted geese (Anser albifrons) at Poyang Lake, PR China.</title>
        <authorList>
            <person name="Liu Q."/>
        </authorList>
    </citation>
    <scope>NUCLEOTIDE SEQUENCE</scope>
    <source>
        <strain evidence="2">JCM 32435</strain>
    </source>
</reference>
<proteinExistence type="predicted"/>
<keyword evidence="3" id="KW-1185">Reference proteome</keyword>
<keyword evidence="1" id="KW-0812">Transmembrane</keyword>
<dbReference type="EMBL" id="JAKGSI010000002">
    <property type="protein sequence ID" value="MCF4006292.1"/>
    <property type="molecule type" value="Genomic_DNA"/>
</dbReference>